<evidence type="ECO:0000313" key="2">
    <source>
        <dbReference type="Proteomes" id="UP000037069"/>
    </source>
</evidence>
<reference evidence="1 2" key="1">
    <citation type="journal article" date="2015" name="Nat. Commun.">
        <title>Lucilia cuprina genome unlocks parasitic fly biology to underpin future interventions.</title>
        <authorList>
            <person name="Anstead C.A."/>
            <person name="Korhonen P.K."/>
            <person name="Young N.D."/>
            <person name="Hall R.S."/>
            <person name="Jex A.R."/>
            <person name="Murali S.C."/>
            <person name="Hughes D.S."/>
            <person name="Lee S.F."/>
            <person name="Perry T."/>
            <person name="Stroehlein A.J."/>
            <person name="Ansell B.R."/>
            <person name="Breugelmans B."/>
            <person name="Hofmann A."/>
            <person name="Qu J."/>
            <person name="Dugan S."/>
            <person name="Lee S.L."/>
            <person name="Chao H."/>
            <person name="Dinh H."/>
            <person name="Han Y."/>
            <person name="Doddapaneni H.V."/>
            <person name="Worley K.C."/>
            <person name="Muzny D.M."/>
            <person name="Ioannidis P."/>
            <person name="Waterhouse R.M."/>
            <person name="Zdobnov E.M."/>
            <person name="James P.J."/>
            <person name="Bagnall N.H."/>
            <person name="Kotze A.C."/>
            <person name="Gibbs R.A."/>
            <person name="Richards S."/>
            <person name="Batterham P."/>
            <person name="Gasser R.B."/>
        </authorList>
    </citation>
    <scope>NUCLEOTIDE SEQUENCE [LARGE SCALE GENOMIC DNA]</scope>
    <source>
        <strain evidence="1 2">LS</strain>
        <tissue evidence="1">Full body</tissue>
    </source>
</reference>
<evidence type="ECO:0000313" key="1">
    <source>
        <dbReference type="EMBL" id="KNC21617.1"/>
    </source>
</evidence>
<comment type="caution">
    <text evidence="1">The sequence shown here is derived from an EMBL/GenBank/DDBJ whole genome shotgun (WGS) entry which is preliminary data.</text>
</comment>
<dbReference type="EMBL" id="JRES01001597">
    <property type="protein sequence ID" value="KNC21617.1"/>
    <property type="molecule type" value="Genomic_DNA"/>
</dbReference>
<name>A0A0L0BNJ9_LUCCU</name>
<dbReference type="AlphaFoldDB" id="A0A0L0BNJ9"/>
<gene>
    <name evidence="1" type="ORF">FF38_13433</name>
</gene>
<accession>A0A0L0BNJ9</accession>
<dbReference type="Proteomes" id="UP000037069">
    <property type="component" value="Unassembled WGS sequence"/>
</dbReference>
<organism evidence="1 2">
    <name type="scientific">Lucilia cuprina</name>
    <name type="common">Green bottle fly</name>
    <name type="synonym">Australian sheep blowfly</name>
    <dbReference type="NCBI Taxonomy" id="7375"/>
    <lineage>
        <taxon>Eukaryota</taxon>
        <taxon>Metazoa</taxon>
        <taxon>Ecdysozoa</taxon>
        <taxon>Arthropoda</taxon>
        <taxon>Hexapoda</taxon>
        <taxon>Insecta</taxon>
        <taxon>Pterygota</taxon>
        <taxon>Neoptera</taxon>
        <taxon>Endopterygota</taxon>
        <taxon>Diptera</taxon>
        <taxon>Brachycera</taxon>
        <taxon>Muscomorpha</taxon>
        <taxon>Oestroidea</taxon>
        <taxon>Calliphoridae</taxon>
        <taxon>Luciliinae</taxon>
        <taxon>Lucilia</taxon>
    </lineage>
</organism>
<proteinExistence type="predicted"/>
<protein>
    <submittedName>
        <fullName evidence="1">Uncharacterized protein</fullName>
    </submittedName>
</protein>
<sequence>MRDDFFTGVASFVSLSDATNISIKRFFVVAGFLTGVVASSDEPASVSDFLLAALSPREAFDVDGVGVVMFLTKKLYHDLDVVGVIGDAALALAKGDLCARGVVFDALVAFKDDFFCVGLYSTSDSASSDESSSSSPSLLLNFFLRLSKVFRFLADDLRELDEVAELAARLRLLAADVEGVAAVVFDLRADEAAAVVVLLDFLLAAVEGFSSVNSGLGTKPFSTSIAFLSMLSMRFLSALGKRKCPLSMRFSSTVVSTHSISNTIKRSSFDMGLGELEASLADSLVM</sequence>
<keyword evidence="2" id="KW-1185">Reference proteome</keyword>